<evidence type="ECO:0000313" key="11">
    <source>
        <dbReference type="Proteomes" id="UP001500483"/>
    </source>
</evidence>
<comment type="similarity">
    <text evidence="2">Belongs to the asparagine synthetase family.</text>
</comment>
<dbReference type="PROSITE" id="PS51278">
    <property type="entry name" value="GATASE_TYPE_2"/>
    <property type="match status" value="1"/>
</dbReference>
<dbReference type="InterPro" id="IPR014729">
    <property type="entry name" value="Rossmann-like_a/b/a_fold"/>
</dbReference>
<evidence type="ECO:0000259" key="9">
    <source>
        <dbReference type="PROSITE" id="PS51278"/>
    </source>
</evidence>
<dbReference type="InterPro" id="IPR001962">
    <property type="entry name" value="Asn_synthase"/>
</dbReference>
<comment type="catalytic activity">
    <reaction evidence="8">
        <text>L-aspartate + L-glutamine + ATP + H2O = L-asparagine + L-glutamate + AMP + diphosphate + H(+)</text>
        <dbReference type="Rhea" id="RHEA:12228"/>
        <dbReference type="ChEBI" id="CHEBI:15377"/>
        <dbReference type="ChEBI" id="CHEBI:15378"/>
        <dbReference type="ChEBI" id="CHEBI:29985"/>
        <dbReference type="ChEBI" id="CHEBI:29991"/>
        <dbReference type="ChEBI" id="CHEBI:30616"/>
        <dbReference type="ChEBI" id="CHEBI:33019"/>
        <dbReference type="ChEBI" id="CHEBI:58048"/>
        <dbReference type="ChEBI" id="CHEBI:58359"/>
        <dbReference type="ChEBI" id="CHEBI:456215"/>
        <dbReference type="EC" id="6.3.5.4"/>
    </reaction>
</comment>
<dbReference type="SUPFAM" id="SSF56235">
    <property type="entry name" value="N-terminal nucleophile aminohydrolases (Ntn hydrolases)"/>
    <property type="match status" value="1"/>
</dbReference>
<dbReference type="InterPro" id="IPR051786">
    <property type="entry name" value="ASN_synthetase/amidase"/>
</dbReference>
<keyword evidence="6" id="KW-0061">Asparagine biosynthesis</keyword>
<dbReference type="SUPFAM" id="SSF52402">
    <property type="entry name" value="Adenine nucleotide alpha hydrolases-like"/>
    <property type="match status" value="1"/>
</dbReference>
<evidence type="ECO:0000256" key="5">
    <source>
        <dbReference type="ARBA" id="ARBA00022840"/>
    </source>
</evidence>
<evidence type="ECO:0000256" key="3">
    <source>
        <dbReference type="ARBA" id="ARBA00012737"/>
    </source>
</evidence>
<dbReference type="Pfam" id="PF00733">
    <property type="entry name" value="Asn_synthase"/>
    <property type="match status" value="1"/>
</dbReference>
<evidence type="ECO:0000256" key="8">
    <source>
        <dbReference type="ARBA" id="ARBA00048741"/>
    </source>
</evidence>
<keyword evidence="4" id="KW-0547">Nucleotide-binding</keyword>
<dbReference type="Pfam" id="PF13537">
    <property type="entry name" value="GATase_7"/>
    <property type="match status" value="1"/>
</dbReference>
<dbReference type="Gene3D" id="3.40.50.620">
    <property type="entry name" value="HUPs"/>
    <property type="match status" value="2"/>
</dbReference>
<dbReference type="InterPro" id="IPR017932">
    <property type="entry name" value="GATase_2_dom"/>
</dbReference>
<dbReference type="PANTHER" id="PTHR43284:SF1">
    <property type="entry name" value="ASPARAGINE SYNTHETASE"/>
    <property type="match status" value="1"/>
</dbReference>
<organism evidence="10 11">
    <name type="scientific">Saccharopolyspora gregorii</name>
    <dbReference type="NCBI Taxonomy" id="33914"/>
    <lineage>
        <taxon>Bacteria</taxon>
        <taxon>Bacillati</taxon>
        <taxon>Actinomycetota</taxon>
        <taxon>Actinomycetes</taxon>
        <taxon>Pseudonocardiales</taxon>
        <taxon>Pseudonocardiaceae</taxon>
        <taxon>Saccharopolyspora</taxon>
    </lineage>
</organism>
<name>A0ABP6RUI3_9PSEU</name>
<feature type="domain" description="Glutamine amidotransferase type-2" evidence="9">
    <location>
        <begin position="2"/>
        <end position="213"/>
    </location>
</feature>
<evidence type="ECO:0000256" key="6">
    <source>
        <dbReference type="ARBA" id="ARBA00022888"/>
    </source>
</evidence>
<dbReference type="PIRSF" id="PIRSF001589">
    <property type="entry name" value="Asn_synthetase_glu-h"/>
    <property type="match status" value="1"/>
</dbReference>
<dbReference type="NCBIfam" id="TIGR01536">
    <property type="entry name" value="asn_synth_AEB"/>
    <property type="match status" value="1"/>
</dbReference>
<evidence type="ECO:0000256" key="7">
    <source>
        <dbReference type="ARBA" id="ARBA00022962"/>
    </source>
</evidence>
<dbReference type="EMBL" id="BAAAYK010000038">
    <property type="protein sequence ID" value="GAA3360095.1"/>
    <property type="molecule type" value="Genomic_DNA"/>
</dbReference>
<evidence type="ECO:0000313" key="10">
    <source>
        <dbReference type="EMBL" id="GAA3360095.1"/>
    </source>
</evidence>
<accession>A0ABP6RUI3</accession>
<keyword evidence="6" id="KW-0028">Amino-acid biosynthesis</keyword>
<sequence length="655" mass="73814">MCGIAGFYRSPRPPREYADLMHDMLAQIEHRGPDEAGCLLDDRIAMGTVRLSIIDLAGGQQPVLSADRRFRLCYNGELYNYRELRAELRARGAAFHTGSDTEVVLNAWAEWGPDCLPKFNGAFAFAVHDAVTDELHLARDRYGKRPLFVARHDGALLFASEMKAFLAYPGFRFEFDPDQLASLYATWTPLPAHSGYRGIEQVPMGEYLSVRGDQERRGRWAPLDLTPGPAPASEQEAVELVRGDLERAVDVRLRSDVEVGVYASGGLDSSIIAHLAARRSDRPLRTFSIEFEDAEFDESAEQDELTAHLGTHHSKLRVTDADVAEAFPDAVRHAEVPAFRTAFVPMHLLSRQVRREGIKVVLSGEGADEAFLGYGIFKDTRLLSEWDALDDETRRERMGRLHPYLAHFSGADEQRRMLGLYQQFSTEQRPGLFSHQMRFQNGRFAARLLAEPGDPLAAVEQLVAEEPGYAELDPVRKAQWLEFRTLLAGYLLSTQGERMALAHGVENRCPFLDPAVVRRANSVNGRFGDPYDEKHLLKQAYADVLPERIVKKGKFPYRAPDSAVFVRSRPDYRDLLLDPDVLGEIPALDARFVRKFVNRVYDAPPERIGTKENQAFVLLASTVWLHHWFVRGHGLNRDPLKVPLRVVDERTCAAA</sequence>
<dbReference type="InterPro" id="IPR006426">
    <property type="entry name" value="Asn_synth_AEB"/>
</dbReference>
<comment type="pathway">
    <text evidence="1">Amino-acid biosynthesis; L-asparagine biosynthesis; L-asparagine from L-aspartate (L-Gln route): step 1/1.</text>
</comment>
<comment type="caution">
    <text evidence="10">The sequence shown here is derived from an EMBL/GenBank/DDBJ whole genome shotgun (WGS) entry which is preliminary data.</text>
</comment>
<keyword evidence="11" id="KW-1185">Reference proteome</keyword>
<dbReference type="PANTHER" id="PTHR43284">
    <property type="entry name" value="ASPARAGINE SYNTHETASE (GLUTAMINE-HYDROLYZING)"/>
    <property type="match status" value="1"/>
</dbReference>
<dbReference type="EC" id="6.3.5.4" evidence="3"/>
<dbReference type="Proteomes" id="UP001500483">
    <property type="component" value="Unassembled WGS sequence"/>
</dbReference>
<dbReference type="RefSeq" id="WP_344928465.1">
    <property type="nucleotide sequence ID" value="NZ_BAAAYK010000038.1"/>
</dbReference>
<keyword evidence="5" id="KW-0067">ATP-binding</keyword>
<evidence type="ECO:0000256" key="1">
    <source>
        <dbReference type="ARBA" id="ARBA00005187"/>
    </source>
</evidence>
<keyword evidence="7" id="KW-0315">Glutamine amidotransferase</keyword>
<evidence type="ECO:0000256" key="4">
    <source>
        <dbReference type="ARBA" id="ARBA00022741"/>
    </source>
</evidence>
<dbReference type="InterPro" id="IPR029055">
    <property type="entry name" value="Ntn_hydrolases_N"/>
</dbReference>
<dbReference type="InterPro" id="IPR033738">
    <property type="entry name" value="AsnB_N"/>
</dbReference>
<dbReference type="Gene3D" id="3.60.20.10">
    <property type="entry name" value="Glutamine Phosphoribosylpyrophosphate, subunit 1, domain 1"/>
    <property type="match status" value="1"/>
</dbReference>
<evidence type="ECO:0000256" key="2">
    <source>
        <dbReference type="ARBA" id="ARBA00005752"/>
    </source>
</evidence>
<reference evidence="11" key="1">
    <citation type="journal article" date="2019" name="Int. J. Syst. Evol. Microbiol.">
        <title>The Global Catalogue of Microorganisms (GCM) 10K type strain sequencing project: providing services to taxonomists for standard genome sequencing and annotation.</title>
        <authorList>
            <consortium name="The Broad Institute Genomics Platform"/>
            <consortium name="The Broad Institute Genome Sequencing Center for Infectious Disease"/>
            <person name="Wu L."/>
            <person name="Ma J."/>
        </authorList>
    </citation>
    <scope>NUCLEOTIDE SEQUENCE [LARGE SCALE GENOMIC DNA]</scope>
    <source>
        <strain evidence="11">JCM 9687</strain>
    </source>
</reference>
<dbReference type="CDD" id="cd00712">
    <property type="entry name" value="AsnB"/>
    <property type="match status" value="1"/>
</dbReference>
<protein>
    <recommendedName>
        <fullName evidence="3">asparagine synthase (glutamine-hydrolyzing)</fullName>
        <ecNumber evidence="3">6.3.5.4</ecNumber>
    </recommendedName>
</protein>
<proteinExistence type="inferred from homology"/>
<gene>
    <name evidence="10" type="primary">asnB_7</name>
    <name evidence="10" type="ORF">GCM10020366_38720</name>
</gene>
<dbReference type="CDD" id="cd01991">
    <property type="entry name" value="Asn_synthase_B_C"/>
    <property type="match status" value="1"/>
</dbReference>